<dbReference type="Pfam" id="PF17678">
    <property type="entry name" value="Glyco_hydro_92N"/>
    <property type="match status" value="1"/>
</dbReference>
<dbReference type="NCBIfam" id="TIGR01180">
    <property type="entry name" value="aman2_put"/>
    <property type="match status" value="1"/>
</dbReference>
<keyword evidence="5" id="KW-1185">Reference proteome</keyword>
<dbReference type="Gene3D" id="1.20.1050.60">
    <property type="entry name" value="alpha-1,2-mannosidase"/>
    <property type="match status" value="1"/>
</dbReference>
<organism evidence="4 5">
    <name type="scientific">Agrocybe pediades</name>
    <dbReference type="NCBI Taxonomy" id="84607"/>
    <lineage>
        <taxon>Eukaryota</taxon>
        <taxon>Fungi</taxon>
        <taxon>Dikarya</taxon>
        <taxon>Basidiomycota</taxon>
        <taxon>Agaricomycotina</taxon>
        <taxon>Agaricomycetes</taxon>
        <taxon>Agaricomycetidae</taxon>
        <taxon>Agaricales</taxon>
        <taxon>Agaricineae</taxon>
        <taxon>Strophariaceae</taxon>
        <taxon>Agrocybe</taxon>
    </lineage>
</organism>
<dbReference type="InterPro" id="IPR008928">
    <property type="entry name" value="6-hairpin_glycosidase_sf"/>
</dbReference>
<dbReference type="GO" id="GO:0005829">
    <property type="term" value="C:cytosol"/>
    <property type="evidence" value="ECO:0007669"/>
    <property type="project" value="TreeGrafter"/>
</dbReference>
<evidence type="ECO:0000259" key="3">
    <source>
        <dbReference type="Pfam" id="PF17678"/>
    </source>
</evidence>
<dbReference type="GO" id="GO:0006516">
    <property type="term" value="P:glycoprotein catabolic process"/>
    <property type="evidence" value="ECO:0007669"/>
    <property type="project" value="TreeGrafter"/>
</dbReference>
<dbReference type="InterPro" id="IPR041371">
    <property type="entry name" value="GH92_N"/>
</dbReference>
<evidence type="ECO:0008006" key="6">
    <source>
        <dbReference type="Google" id="ProtNLM"/>
    </source>
</evidence>
<protein>
    <recommendedName>
        <fullName evidence="6">Glycoside hydrolase family 92 protein</fullName>
    </recommendedName>
</protein>
<dbReference type="AlphaFoldDB" id="A0A8H4QRJ9"/>
<reference evidence="4 5" key="1">
    <citation type="submission" date="2019-12" db="EMBL/GenBank/DDBJ databases">
        <authorList>
            <person name="Floudas D."/>
            <person name="Bentzer J."/>
            <person name="Ahren D."/>
            <person name="Johansson T."/>
            <person name="Persson P."/>
            <person name="Tunlid A."/>
        </authorList>
    </citation>
    <scope>NUCLEOTIDE SEQUENCE [LARGE SCALE GENOMIC DNA]</scope>
    <source>
        <strain evidence="4 5">CBS 102.39</strain>
    </source>
</reference>
<evidence type="ECO:0000256" key="1">
    <source>
        <dbReference type="SAM" id="SignalP"/>
    </source>
</evidence>
<evidence type="ECO:0000313" key="5">
    <source>
        <dbReference type="Proteomes" id="UP000521872"/>
    </source>
</evidence>
<dbReference type="Pfam" id="PF07971">
    <property type="entry name" value="Glyco_hydro_92"/>
    <property type="match status" value="2"/>
</dbReference>
<comment type="caution">
    <text evidence="4">The sequence shown here is derived from an EMBL/GenBank/DDBJ whole genome shotgun (WGS) entry which is preliminary data.</text>
</comment>
<dbReference type="InterPro" id="IPR050883">
    <property type="entry name" value="PNGase"/>
</dbReference>
<dbReference type="InterPro" id="IPR005887">
    <property type="entry name" value="GH92_a_mannosidase_put"/>
</dbReference>
<dbReference type="PANTHER" id="PTHR12143">
    <property type="entry name" value="PEPTIDE N-GLYCANASE PNGASE -RELATED"/>
    <property type="match status" value="1"/>
</dbReference>
<feature type="domain" description="Glycosyl hydrolase family 92" evidence="2">
    <location>
        <begin position="334"/>
        <end position="732"/>
    </location>
</feature>
<dbReference type="FunFam" id="1.20.1050.60:FF:000001">
    <property type="entry name" value="Putative alpha-1,2-mannosidase"/>
    <property type="match status" value="1"/>
</dbReference>
<dbReference type="Proteomes" id="UP000521872">
    <property type="component" value="Unassembled WGS sequence"/>
</dbReference>
<dbReference type="EMBL" id="JAACJL010000032">
    <property type="protein sequence ID" value="KAF4616082.1"/>
    <property type="molecule type" value="Genomic_DNA"/>
</dbReference>
<accession>A0A8H4QRJ9</accession>
<evidence type="ECO:0000259" key="2">
    <source>
        <dbReference type="Pfam" id="PF07971"/>
    </source>
</evidence>
<dbReference type="Gene3D" id="2.70.98.10">
    <property type="match status" value="1"/>
</dbReference>
<evidence type="ECO:0000313" key="4">
    <source>
        <dbReference type="EMBL" id="KAF4616082.1"/>
    </source>
</evidence>
<dbReference type="PANTHER" id="PTHR12143:SF43">
    <property type="entry name" value="PUTATIVE-RELATED"/>
    <property type="match status" value="1"/>
</dbReference>
<dbReference type="Gene3D" id="1.20.1610.10">
    <property type="entry name" value="alpha-1,2-mannosidases domains"/>
    <property type="match status" value="1"/>
</dbReference>
<dbReference type="Gene3D" id="3.30.2080.10">
    <property type="entry name" value="GH92 mannosidase domain"/>
    <property type="match status" value="2"/>
</dbReference>
<gene>
    <name evidence="4" type="ORF">D9613_011311</name>
</gene>
<dbReference type="InterPro" id="IPR012939">
    <property type="entry name" value="Glyco_hydro_92"/>
</dbReference>
<keyword evidence="1" id="KW-0732">Signal</keyword>
<dbReference type="GO" id="GO:0030246">
    <property type="term" value="F:carbohydrate binding"/>
    <property type="evidence" value="ECO:0007669"/>
    <property type="project" value="InterPro"/>
</dbReference>
<dbReference type="GO" id="GO:0005634">
    <property type="term" value="C:nucleus"/>
    <property type="evidence" value="ECO:0007669"/>
    <property type="project" value="TreeGrafter"/>
</dbReference>
<sequence length="875" mass="96804">MGILVFCAVVVGLLRSAGATSTVPPAAFAIPASQGLDLVNLLIGNGGDTPNGSGGNIPSTAPPFGMTRWVAQTQPHYVSATPFNWTLDRVMGVVGTRQPAIWMGESAPISVSAGVGSDIDVEFEKRGLKVVRGDDGEKKEVVSSGYYNVELDDGHEGSILIEQTATSRVAHLRFTFNSKVSPYILFEVARPSVITSTPTNITFPLGSVSIREPLEICGWSDERQDSIITPVSTVPFSKHFKGYFCARFDNEAQKPTYGIIQNGTSIHLDGASRDVQGPLLYAYARFPASQEATVVTLRVGTSFISEEQARRNIDLEIPDRSASAGTKLDPHLVPGTFESTAYQVRKSWADIMNRVDLKITLDGKDHSPRDFVDKQTFWTAIVHTLQFPTEQHEHGHYYSAYDNQVHELEAGGESYTGYSIWDTFRAEWAWQILFMPDRIPGLVQSMLADYKEGGWLPMWKNIAETNIMVGTHADSLIAEAVLKNITGFDRELAWEAVWKDATVPPKDDWTVLYSDREEHVDYEVRAGLSSVYDDPQKGWVADDVHSESASRTLDYAYDDYAAYVLARQLGKPKNVTGFLLERSMRAPFTLFNDATGFMEARNADGSWAGEDNGWTEGDKWAYSFDVVHDIDTLIERRGGKVKFVQSLDDHFDGGHNDHSNEPSHHIPYLYSLAGAAFKTQEKVREIALANYNNTPTGLSGNEDCGQMSAWYIFSALGFYPVNPVSGEYVVGSYVYFPPDIKKFELKSCPRDDRPFFEQVAIDLSRPASPTASSLFPTPTKNLTVTAVGARTKPYIKSLTIDGVKVDRPIIKHEQISRGADVVFEMSDKIESWGNDAEILQAFVNGALDTDFERKALWTSISLFGVGILSNSLVIL</sequence>
<feature type="chain" id="PRO_5034247297" description="Glycoside hydrolase family 92 protein" evidence="1">
    <location>
        <begin position="20"/>
        <end position="875"/>
    </location>
</feature>
<feature type="domain" description="Glycosyl hydrolase family 92 N-terminal" evidence="3">
    <location>
        <begin position="38"/>
        <end position="302"/>
    </location>
</feature>
<dbReference type="SUPFAM" id="SSF48208">
    <property type="entry name" value="Six-hairpin glycosidases"/>
    <property type="match status" value="1"/>
</dbReference>
<feature type="domain" description="Glycosyl hydrolase family 92" evidence="2">
    <location>
        <begin position="753"/>
        <end position="827"/>
    </location>
</feature>
<dbReference type="InterPro" id="IPR014718">
    <property type="entry name" value="GH-type_carb-bd"/>
</dbReference>
<feature type="signal peptide" evidence="1">
    <location>
        <begin position="1"/>
        <end position="19"/>
    </location>
</feature>
<dbReference type="GO" id="GO:0000224">
    <property type="term" value="F:peptide-N4-(N-acetyl-beta-glucosaminyl)asparagine amidase activity"/>
    <property type="evidence" value="ECO:0007669"/>
    <property type="project" value="TreeGrafter"/>
</dbReference>
<proteinExistence type="predicted"/>
<dbReference type="GO" id="GO:0005975">
    <property type="term" value="P:carbohydrate metabolic process"/>
    <property type="evidence" value="ECO:0007669"/>
    <property type="project" value="InterPro"/>
</dbReference>
<name>A0A8H4QRJ9_9AGAR</name>